<comment type="caution">
    <text evidence="1">The sequence shown here is derived from an EMBL/GenBank/DDBJ whole genome shotgun (WGS) entry which is preliminary data.</text>
</comment>
<dbReference type="RefSeq" id="XP_056474205.1">
    <property type="nucleotide sequence ID" value="XM_056618046.1"/>
</dbReference>
<gene>
    <name evidence="1" type="ORF">N7532_005552</name>
</gene>
<dbReference type="AlphaFoldDB" id="A0A9W9KAH3"/>
<proteinExistence type="predicted"/>
<evidence type="ECO:0000313" key="2">
    <source>
        <dbReference type="Proteomes" id="UP001149074"/>
    </source>
</evidence>
<dbReference type="EMBL" id="JAPQKI010000005">
    <property type="protein sequence ID" value="KAJ5098551.1"/>
    <property type="molecule type" value="Genomic_DNA"/>
</dbReference>
<evidence type="ECO:0000313" key="1">
    <source>
        <dbReference type="EMBL" id="KAJ5098551.1"/>
    </source>
</evidence>
<protein>
    <submittedName>
        <fullName evidence="1">Uncharacterized protein</fullName>
    </submittedName>
</protein>
<name>A0A9W9KAH3_9EURO</name>
<dbReference type="GeneID" id="81357025"/>
<organism evidence="1 2">
    <name type="scientific">Penicillium argentinense</name>
    <dbReference type="NCBI Taxonomy" id="1131581"/>
    <lineage>
        <taxon>Eukaryota</taxon>
        <taxon>Fungi</taxon>
        <taxon>Dikarya</taxon>
        <taxon>Ascomycota</taxon>
        <taxon>Pezizomycotina</taxon>
        <taxon>Eurotiomycetes</taxon>
        <taxon>Eurotiomycetidae</taxon>
        <taxon>Eurotiales</taxon>
        <taxon>Aspergillaceae</taxon>
        <taxon>Penicillium</taxon>
    </lineage>
</organism>
<keyword evidence="2" id="KW-1185">Reference proteome</keyword>
<reference evidence="1" key="1">
    <citation type="submission" date="2022-11" db="EMBL/GenBank/DDBJ databases">
        <authorList>
            <person name="Petersen C."/>
        </authorList>
    </citation>
    <scope>NUCLEOTIDE SEQUENCE</scope>
    <source>
        <strain evidence="1">IBT 30761</strain>
    </source>
</reference>
<dbReference type="Proteomes" id="UP001149074">
    <property type="component" value="Unassembled WGS sequence"/>
</dbReference>
<accession>A0A9W9KAH3</accession>
<reference evidence="1" key="2">
    <citation type="journal article" date="2023" name="IMA Fungus">
        <title>Comparative genomic study of the Penicillium genus elucidates a diverse pangenome and 15 lateral gene transfer events.</title>
        <authorList>
            <person name="Petersen C."/>
            <person name="Sorensen T."/>
            <person name="Nielsen M.R."/>
            <person name="Sondergaard T.E."/>
            <person name="Sorensen J.L."/>
            <person name="Fitzpatrick D.A."/>
            <person name="Frisvad J.C."/>
            <person name="Nielsen K.L."/>
        </authorList>
    </citation>
    <scope>NUCLEOTIDE SEQUENCE</scope>
    <source>
        <strain evidence="1">IBT 30761</strain>
    </source>
</reference>
<sequence length="161" mass="17775">MDDAPASLTAQDSPGHQFRDHALRAWANMYQDWALKKRALGLVRRMLALLALHGGRGVISLLEEDGVTISGRHDFLQSIISCGVGVDLVWTPTHNTPDHAMKVDEEIARPSRELHRGRPRGPRLGSDALWHAGTLARWSLSISMSQLPPCFVAHPSPHRTA</sequence>